<name>A1WYM7_HALHL</name>
<evidence type="ECO:0000259" key="17">
    <source>
        <dbReference type="PROSITE" id="PS51462"/>
    </source>
</evidence>
<evidence type="ECO:0000256" key="9">
    <source>
        <dbReference type="ARBA" id="ARBA00023204"/>
    </source>
</evidence>
<evidence type="ECO:0000256" key="16">
    <source>
        <dbReference type="ARBA" id="ARBA00042798"/>
    </source>
</evidence>
<reference evidence="19" key="1">
    <citation type="submission" date="2006-12" db="EMBL/GenBank/DDBJ databases">
        <title>Complete sequence of Halorhodospira halophila SL1.</title>
        <authorList>
            <consortium name="US DOE Joint Genome Institute"/>
            <person name="Copeland A."/>
            <person name="Lucas S."/>
            <person name="Lapidus A."/>
            <person name="Barry K."/>
            <person name="Detter J.C."/>
            <person name="Glavina del Rio T."/>
            <person name="Hammon N."/>
            <person name="Israni S."/>
            <person name="Dalin E."/>
            <person name="Tice H."/>
            <person name="Pitluck S."/>
            <person name="Saunders E."/>
            <person name="Brettin T."/>
            <person name="Bruce D."/>
            <person name="Han C."/>
            <person name="Tapia R."/>
            <person name="Schmutz J."/>
            <person name="Larimer F."/>
            <person name="Land M."/>
            <person name="Hauser L."/>
            <person name="Kyrpides N."/>
            <person name="Mikhailova N."/>
            <person name="Hoff W."/>
            <person name="Richardson P."/>
        </authorList>
    </citation>
    <scope>NUCLEOTIDE SEQUENCE [LARGE SCALE GENOMIC DNA]</scope>
    <source>
        <strain evidence="19">DSM 244 / SL1</strain>
    </source>
</reference>
<dbReference type="Proteomes" id="UP000000647">
    <property type="component" value="Chromosome"/>
</dbReference>
<dbReference type="InterPro" id="IPR029119">
    <property type="entry name" value="MutY_C"/>
</dbReference>
<dbReference type="SUPFAM" id="SSF51391">
    <property type="entry name" value="Thiamin phosphate synthase"/>
    <property type="match status" value="1"/>
</dbReference>
<dbReference type="Pfam" id="PF02581">
    <property type="entry name" value="TMP-TENI"/>
    <property type="match status" value="1"/>
</dbReference>
<dbReference type="Pfam" id="PF14815">
    <property type="entry name" value="NUDIX_4"/>
    <property type="match status" value="1"/>
</dbReference>
<reference evidence="18 19" key="2">
    <citation type="journal article" date="2013" name="Stand. Genomic Sci.">
        <title>Complete genome sequence of Halorhodospira halophila SL1.</title>
        <authorList>
            <person name="Challacombe J.F."/>
            <person name="Majid S."/>
            <person name="Deole R."/>
            <person name="Brettin T.S."/>
            <person name="Bruce D."/>
            <person name="Delano S.F."/>
            <person name="Detter J.C."/>
            <person name="Gleasner C.D."/>
            <person name="Han C.S."/>
            <person name="Misra M."/>
            <person name="Reitenga K.G."/>
            <person name="Mikhailova N."/>
            <person name="Woyke T."/>
            <person name="Pitluck S."/>
            <person name="Nolan M."/>
            <person name="Land M.L."/>
            <person name="Saunders E."/>
            <person name="Tapia R."/>
            <person name="Lapidus A."/>
            <person name="Ivanova N."/>
            <person name="Hoff W.D."/>
        </authorList>
    </citation>
    <scope>NUCLEOTIDE SEQUENCE [LARGE SCALE GENOMIC DNA]</scope>
    <source>
        <strain evidence="19">DSM 244 / SL1</strain>
    </source>
</reference>
<dbReference type="PRINTS" id="PR00502">
    <property type="entry name" value="NUDIXFAMILY"/>
</dbReference>
<dbReference type="STRING" id="349124.Hhal_2025"/>
<keyword evidence="19" id="KW-1185">Reference proteome</keyword>
<evidence type="ECO:0000256" key="1">
    <source>
        <dbReference type="ARBA" id="ARBA00001946"/>
    </source>
</evidence>
<dbReference type="InterPro" id="IPR015797">
    <property type="entry name" value="NUDIX_hydrolase-like_dom_sf"/>
</dbReference>
<organism evidence="18 19">
    <name type="scientific">Halorhodospira halophila (strain DSM 244 / SL1)</name>
    <name type="common">Ectothiorhodospira halophila (strain DSM 244 / SL1)</name>
    <dbReference type="NCBI Taxonomy" id="349124"/>
    <lineage>
        <taxon>Bacteria</taxon>
        <taxon>Pseudomonadati</taxon>
        <taxon>Pseudomonadota</taxon>
        <taxon>Gammaproteobacteria</taxon>
        <taxon>Chromatiales</taxon>
        <taxon>Ectothiorhodospiraceae</taxon>
        <taxon>Halorhodospira</taxon>
    </lineage>
</organism>
<dbReference type="InterPro" id="IPR036206">
    <property type="entry name" value="ThiamineP_synth_sf"/>
</dbReference>
<evidence type="ECO:0000256" key="12">
    <source>
        <dbReference type="ARBA" id="ARBA00038905"/>
    </source>
</evidence>
<evidence type="ECO:0000256" key="14">
    <source>
        <dbReference type="ARBA" id="ARBA00041592"/>
    </source>
</evidence>
<dbReference type="InterPro" id="IPR013785">
    <property type="entry name" value="Aldolase_TIM"/>
</dbReference>
<dbReference type="RefSeq" id="WP_011814811.1">
    <property type="nucleotide sequence ID" value="NC_008789.1"/>
</dbReference>
<dbReference type="EC" id="3.6.1.55" evidence="12"/>
<keyword evidence="3" id="KW-0515">Mutator protein</keyword>
<dbReference type="PROSITE" id="PS00893">
    <property type="entry name" value="NUDIX_BOX"/>
    <property type="match status" value="1"/>
</dbReference>
<dbReference type="SUPFAM" id="SSF55811">
    <property type="entry name" value="Nudix"/>
    <property type="match status" value="1"/>
</dbReference>
<gene>
    <name evidence="18" type="ordered locus">Hhal_2025</name>
</gene>
<keyword evidence="7 18" id="KW-0378">Hydrolase</keyword>
<dbReference type="GO" id="GO:0035539">
    <property type="term" value="F:8-oxo-7,8-dihydrodeoxyguanosine triphosphate pyrophosphatase activity"/>
    <property type="evidence" value="ECO:0007669"/>
    <property type="project" value="UniProtKB-EC"/>
</dbReference>
<evidence type="ECO:0000256" key="13">
    <source>
        <dbReference type="ARBA" id="ARBA00040794"/>
    </source>
</evidence>
<keyword evidence="4" id="KW-0235">DNA replication</keyword>
<keyword evidence="8" id="KW-0460">Magnesium</keyword>
<keyword evidence="9" id="KW-0234">DNA repair</keyword>
<dbReference type="InterPro" id="IPR047127">
    <property type="entry name" value="MutT-like"/>
</dbReference>
<dbReference type="HOGENOM" id="CLU_076087_0_0_6"/>
<dbReference type="InterPro" id="IPR000086">
    <property type="entry name" value="NUDIX_hydrolase_dom"/>
</dbReference>
<comment type="catalytic activity">
    <reaction evidence="10">
        <text>8-oxo-dGTP + H2O = 8-oxo-dGMP + diphosphate + H(+)</text>
        <dbReference type="Rhea" id="RHEA:31575"/>
        <dbReference type="ChEBI" id="CHEBI:15377"/>
        <dbReference type="ChEBI" id="CHEBI:15378"/>
        <dbReference type="ChEBI" id="CHEBI:33019"/>
        <dbReference type="ChEBI" id="CHEBI:63224"/>
        <dbReference type="ChEBI" id="CHEBI:77896"/>
        <dbReference type="EC" id="3.6.1.55"/>
    </reaction>
</comment>
<protein>
    <recommendedName>
        <fullName evidence="13">8-oxo-dGTP diphosphatase</fullName>
        <ecNumber evidence="12">3.6.1.55</ecNumber>
    </recommendedName>
    <alternativeName>
        <fullName evidence="16">7,8-dihydro-8-oxoguanine-triphosphatase</fullName>
    </alternativeName>
    <alternativeName>
        <fullName evidence="15">Mutator protein MutT</fullName>
    </alternativeName>
    <alternativeName>
        <fullName evidence="14">dGTP pyrophosphohydrolase</fullName>
    </alternativeName>
</protein>
<dbReference type="GO" id="GO:0008413">
    <property type="term" value="F:8-oxo-7,8-dihydroguanosine triphosphate pyrophosphatase activity"/>
    <property type="evidence" value="ECO:0007669"/>
    <property type="project" value="TreeGrafter"/>
</dbReference>
<evidence type="ECO:0000256" key="5">
    <source>
        <dbReference type="ARBA" id="ARBA00022723"/>
    </source>
</evidence>
<dbReference type="CDD" id="cd00564">
    <property type="entry name" value="TMP_TenI"/>
    <property type="match status" value="1"/>
</dbReference>
<dbReference type="GO" id="GO:0044716">
    <property type="term" value="F:8-oxo-GDP phosphatase activity"/>
    <property type="evidence" value="ECO:0007669"/>
    <property type="project" value="TreeGrafter"/>
</dbReference>
<accession>A1WYM7</accession>
<dbReference type="PROSITE" id="PS51462">
    <property type="entry name" value="NUDIX"/>
    <property type="match status" value="1"/>
</dbReference>
<evidence type="ECO:0000256" key="8">
    <source>
        <dbReference type="ARBA" id="ARBA00022842"/>
    </source>
</evidence>
<keyword evidence="5" id="KW-0479">Metal-binding</keyword>
<comment type="catalytic activity">
    <reaction evidence="11">
        <text>8-oxo-GTP + H2O = 8-oxo-GMP + diphosphate + H(+)</text>
        <dbReference type="Rhea" id="RHEA:67616"/>
        <dbReference type="ChEBI" id="CHEBI:15377"/>
        <dbReference type="ChEBI" id="CHEBI:15378"/>
        <dbReference type="ChEBI" id="CHEBI:33019"/>
        <dbReference type="ChEBI" id="CHEBI:143553"/>
        <dbReference type="ChEBI" id="CHEBI:145694"/>
    </reaction>
</comment>
<dbReference type="PANTHER" id="PTHR47707:SF1">
    <property type="entry name" value="NUDIX HYDROLASE FAMILY PROTEIN"/>
    <property type="match status" value="1"/>
</dbReference>
<dbReference type="GO" id="GO:0006260">
    <property type="term" value="P:DNA replication"/>
    <property type="evidence" value="ECO:0007669"/>
    <property type="project" value="UniProtKB-KW"/>
</dbReference>
<evidence type="ECO:0000256" key="10">
    <source>
        <dbReference type="ARBA" id="ARBA00035861"/>
    </source>
</evidence>
<sequence>MHTASPAAPIHVAAAVVRGEDQRVLVQCRPDHLDHGGLWEFPGGKIEPGESVADALVRELDEELGIRVRPGALRIRVPWDYGHRRVVLHVLDVNEWTGRPIGREGQAVDWLTPEAMAERAWPAANWPIIRSLQLPDRYLITPVEPADADAWLARLDAALARGVRLVQLRRPDLDVEAWVRLGRALRRRCDAHGAWLLANGPAEQARAVGADGVHWSSRVLAEGPQRPGWARWVGASCHNGDELERAAACGADFALLSPVQWTASHPEQSGMGWERFAAWVAGARLPVYALGGVGPADIHRARACGGQGVAAIRGLLAEAGRR</sequence>
<dbReference type="Gene3D" id="3.20.20.70">
    <property type="entry name" value="Aldolase class I"/>
    <property type="match status" value="1"/>
</dbReference>
<evidence type="ECO:0000313" key="18">
    <source>
        <dbReference type="EMBL" id="ABM62789.1"/>
    </source>
</evidence>
<dbReference type="PANTHER" id="PTHR47707">
    <property type="entry name" value="8-OXO-DGTP DIPHOSPHATASE"/>
    <property type="match status" value="1"/>
</dbReference>
<evidence type="ECO:0000256" key="15">
    <source>
        <dbReference type="ARBA" id="ARBA00041979"/>
    </source>
</evidence>
<evidence type="ECO:0000256" key="11">
    <source>
        <dbReference type="ARBA" id="ARBA00036904"/>
    </source>
</evidence>
<dbReference type="Gene3D" id="3.90.79.10">
    <property type="entry name" value="Nucleoside Triphosphate Pyrophosphohydrolase"/>
    <property type="match status" value="1"/>
</dbReference>
<evidence type="ECO:0000313" key="19">
    <source>
        <dbReference type="Proteomes" id="UP000000647"/>
    </source>
</evidence>
<feature type="domain" description="Nudix hydrolase" evidence="17">
    <location>
        <begin position="9"/>
        <end position="136"/>
    </location>
</feature>
<dbReference type="AlphaFoldDB" id="A1WYM7"/>
<dbReference type="eggNOG" id="COG0352">
    <property type="taxonomic scope" value="Bacteria"/>
</dbReference>
<keyword evidence="6" id="KW-0227">DNA damage</keyword>
<proteinExistence type="inferred from homology"/>
<dbReference type="InterPro" id="IPR020084">
    <property type="entry name" value="NUDIX_hydrolase_CS"/>
</dbReference>
<evidence type="ECO:0000256" key="2">
    <source>
        <dbReference type="ARBA" id="ARBA00005582"/>
    </source>
</evidence>
<dbReference type="KEGG" id="hha:Hhal_2025"/>
<dbReference type="eggNOG" id="COG0494">
    <property type="taxonomic scope" value="Bacteria"/>
</dbReference>
<dbReference type="NCBIfam" id="NF006530">
    <property type="entry name" value="PRK08999.1"/>
    <property type="match status" value="1"/>
</dbReference>
<dbReference type="CDD" id="cd03425">
    <property type="entry name" value="NUDIX_MutT_NudA_like"/>
    <property type="match status" value="1"/>
</dbReference>
<dbReference type="InterPro" id="IPR022998">
    <property type="entry name" value="ThiamineP_synth_TenI"/>
</dbReference>
<comment type="similarity">
    <text evidence="2">Belongs to the Nudix hydrolase family.</text>
</comment>
<comment type="cofactor">
    <cofactor evidence="1">
        <name>Mg(2+)</name>
        <dbReference type="ChEBI" id="CHEBI:18420"/>
    </cofactor>
</comment>
<evidence type="ECO:0000256" key="7">
    <source>
        <dbReference type="ARBA" id="ARBA00022801"/>
    </source>
</evidence>
<dbReference type="GO" id="GO:0009228">
    <property type="term" value="P:thiamine biosynthetic process"/>
    <property type="evidence" value="ECO:0007669"/>
    <property type="project" value="UniProtKB-KW"/>
</dbReference>
<dbReference type="GO" id="GO:0006281">
    <property type="term" value="P:DNA repair"/>
    <property type="evidence" value="ECO:0007669"/>
    <property type="project" value="UniProtKB-KW"/>
</dbReference>
<dbReference type="GO" id="GO:0044715">
    <property type="term" value="F:8-oxo-dGDP phosphatase activity"/>
    <property type="evidence" value="ECO:0007669"/>
    <property type="project" value="TreeGrafter"/>
</dbReference>
<dbReference type="InterPro" id="IPR020476">
    <property type="entry name" value="Nudix_hydrolase"/>
</dbReference>
<dbReference type="EMBL" id="CP000544">
    <property type="protein sequence ID" value="ABM62789.1"/>
    <property type="molecule type" value="Genomic_DNA"/>
</dbReference>
<evidence type="ECO:0000256" key="4">
    <source>
        <dbReference type="ARBA" id="ARBA00022705"/>
    </source>
</evidence>
<evidence type="ECO:0000256" key="6">
    <source>
        <dbReference type="ARBA" id="ARBA00022763"/>
    </source>
</evidence>
<evidence type="ECO:0000256" key="3">
    <source>
        <dbReference type="ARBA" id="ARBA00022457"/>
    </source>
</evidence>
<dbReference type="GO" id="GO:0046872">
    <property type="term" value="F:metal ion binding"/>
    <property type="evidence" value="ECO:0007669"/>
    <property type="project" value="UniProtKB-KW"/>
</dbReference>